<dbReference type="Proteomes" id="UP001345963">
    <property type="component" value="Unassembled WGS sequence"/>
</dbReference>
<evidence type="ECO:0000313" key="2">
    <source>
        <dbReference type="Proteomes" id="UP001345963"/>
    </source>
</evidence>
<proteinExistence type="predicted"/>
<sequence length="117" mass="13624">MKTVTLGVKSFPAWRRWSSISLTAPGLLKHYRDPESFRLIVSQRLCVDFFVFANVKLTSPKIPDPRSWAYQMQLLSESLANVENNSGSDPHLHLYLKLKYNLNSKRFIQVVWRCINI</sequence>
<organism evidence="1 2">
    <name type="scientific">Ataeniobius toweri</name>
    <dbReference type="NCBI Taxonomy" id="208326"/>
    <lineage>
        <taxon>Eukaryota</taxon>
        <taxon>Metazoa</taxon>
        <taxon>Chordata</taxon>
        <taxon>Craniata</taxon>
        <taxon>Vertebrata</taxon>
        <taxon>Euteleostomi</taxon>
        <taxon>Actinopterygii</taxon>
        <taxon>Neopterygii</taxon>
        <taxon>Teleostei</taxon>
        <taxon>Neoteleostei</taxon>
        <taxon>Acanthomorphata</taxon>
        <taxon>Ovalentaria</taxon>
        <taxon>Atherinomorphae</taxon>
        <taxon>Cyprinodontiformes</taxon>
        <taxon>Goodeidae</taxon>
        <taxon>Ataeniobius</taxon>
    </lineage>
</organism>
<accession>A0ABU7AAC3</accession>
<name>A0ABU7AAC3_9TELE</name>
<dbReference type="EMBL" id="JAHUTI010010145">
    <property type="protein sequence ID" value="MED6235076.1"/>
    <property type="molecule type" value="Genomic_DNA"/>
</dbReference>
<gene>
    <name evidence="1" type="ORF">ATANTOWER_014889</name>
</gene>
<comment type="caution">
    <text evidence="1">The sequence shown here is derived from an EMBL/GenBank/DDBJ whole genome shotgun (WGS) entry which is preliminary data.</text>
</comment>
<keyword evidence="2" id="KW-1185">Reference proteome</keyword>
<protein>
    <submittedName>
        <fullName evidence="1">Uncharacterized protein</fullName>
    </submittedName>
</protein>
<reference evidence="1 2" key="1">
    <citation type="submission" date="2021-07" db="EMBL/GenBank/DDBJ databases">
        <authorList>
            <person name="Palmer J.M."/>
        </authorList>
    </citation>
    <scope>NUCLEOTIDE SEQUENCE [LARGE SCALE GENOMIC DNA]</scope>
    <source>
        <strain evidence="1 2">AT_MEX2019</strain>
        <tissue evidence="1">Muscle</tissue>
    </source>
</reference>
<evidence type="ECO:0000313" key="1">
    <source>
        <dbReference type="EMBL" id="MED6235076.1"/>
    </source>
</evidence>